<dbReference type="AlphaFoldDB" id="A0A839H4X8"/>
<dbReference type="EMBL" id="JABVCQ010000004">
    <property type="protein sequence ID" value="MBB1125105.1"/>
    <property type="molecule type" value="Genomic_DNA"/>
</dbReference>
<accession>A0A839H4X8</accession>
<dbReference type="Gene3D" id="3.30.310.70">
    <property type="entry name" value="TT1751-like domain"/>
    <property type="match status" value="1"/>
</dbReference>
<dbReference type="Pfam" id="PF03625">
    <property type="entry name" value="DUF302"/>
    <property type="match status" value="1"/>
</dbReference>
<name>A0A839H4X8_9GAMM</name>
<dbReference type="RefSeq" id="WP_182582218.1">
    <property type="nucleotide sequence ID" value="NZ_JABVCQ010000004.1"/>
</dbReference>
<dbReference type="Proteomes" id="UP000548632">
    <property type="component" value="Unassembled WGS sequence"/>
</dbReference>
<gene>
    <name evidence="2" type="ORF">HUK38_02530</name>
</gene>
<reference evidence="2 3" key="1">
    <citation type="journal article" date="2020" name="Arch. Microbiol.">
        <title>The genome sequence of the giant phototrophic gammaproteobacterium Thiospirillum jenense gives insight into its physiological properties and phylogenetic relationships.</title>
        <authorList>
            <person name="Imhoff J.F."/>
            <person name="Meyer T.E."/>
            <person name="Kyndt J.A."/>
        </authorList>
    </citation>
    <scope>NUCLEOTIDE SEQUENCE [LARGE SCALE GENOMIC DNA]</scope>
    <source>
        <strain evidence="2 3">DSM 216</strain>
    </source>
</reference>
<keyword evidence="3" id="KW-1185">Reference proteome</keyword>
<dbReference type="InterPro" id="IPR035923">
    <property type="entry name" value="TT1751-like_sf"/>
</dbReference>
<organism evidence="2 3">
    <name type="scientific">Thiospirillum jenense</name>
    <dbReference type="NCBI Taxonomy" id="1653858"/>
    <lineage>
        <taxon>Bacteria</taxon>
        <taxon>Pseudomonadati</taxon>
        <taxon>Pseudomonadota</taxon>
        <taxon>Gammaproteobacteria</taxon>
        <taxon>Chromatiales</taxon>
        <taxon>Chromatiaceae</taxon>
        <taxon>Thiospirillum</taxon>
    </lineage>
</organism>
<evidence type="ECO:0000259" key="1">
    <source>
        <dbReference type="Pfam" id="PF03625"/>
    </source>
</evidence>
<feature type="domain" description="DUF302" evidence="1">
    <location>
        <begin position="67"/>
        <end position="130"/>
    </location>
</feature>
<dbReference type="SUPFAM" id="SSF103247">
    <property type="entry name" value="TT1751-like"/>
    <property type="match status" value="1"/>
</dbReference>
<proteinExistence type="predicted"/>
<dbReference type="InterPro" id="IPR005180">
    <property type="entry name" value="DUF302"/>
</dbReference>
<sequence>MNAPKKALLLVGGFLLGILFTGITINLAVPQLLIKEVHSPYDFDKTVRIIQERIAASPRWHVVEVYDQNAEAIAHGGQPIGRMAIIKYCSGHYASAMLKDDARKSLAAMMPKGIAVYENSRGEVLIAMNNGMVMGKLFSGETAAIMEDVSREVEEIMNFMNFKFLTF</sequence>
<comment type="caution">
    <text evidence="2">The sequence shown here is derived from an EMBL/GenBank/DDBJ whole genome shotgun (WGS) entry which is preliminary data.</text>
</comment>
<evidence type="ECO:0000313" key="2">
    <source>
        <dbReference type="EMBL" id="MBB1125105.1"/>
    </source>
</evidence>
<evidence type="ECO:0000313" key="3">
    <source>
        <dbReference type="Proteomes" id="UP000548632"/>
    </source>
</evidence>
<protein>
    <submittedName>
        <fullName evidence="2">DUF302 domain-containing protein</fullName>
    </submittedName>
</protein>
<dbReference type="CDD" id="cd14797">
    <property type="entry name" value="DUF302"/>
    <property type="match status" value="1"/>
</dbReference>